<feature type="domain" description="Transposase IS110-like N-terminal" evidence="1">
    <location>
        <begin position="4"/>
        <end position="163"/>
    </location>
</feature>
<dbReference type="Pfam" id="PF02371">
    <property type="entry name" value="Transposase_20"/>
    <property type="match status" value="1"/>
</dbReference>
<dbReference type="GO" id="GO:0006313">
    <property type="term" value="P:DNA transposition"/>
    <property type="evidence" value="ECO:0007669"/>
    <property type="project" value="InterPro"/>
</dbReference>
<evidence type="ECO:0000259" key="1">
    <source>
        <dbReference type="Pfam" id="PF01548"/>
    </source>
</evidence>
<sequence>MLFVGDDWAESHHDIEIVDEGGRRLVRRRVPEGVAGIAVLHGLVADHLPDQGEPVDVVVGIETDRGPWVQALIAAGYTVYAVNPLQAARYRERHAVSGAKSDAGDAHVLAELVRLDRAHHRPVAGDSALAEHVKVVARAHQSLVWSRQRQTNTLRSTLREFYPGALAAFDDLASRDALAVLTLAPTPAKGARLTQKRVEQVLARAGRKRNLPGTAETIVTALAAQQLPAREGVVDAYAASVAALVAVISELSRQIQTLEGEVEAGFGRHPDAEIYLSQPGLGMTLGARVLAEFGDDPHRYTDARARKNYSGMAPVTKASGKKRVVLARHARNRRLADALYQQAFAALGASPGARAYYDTHRARGATHHQALRTLANRLVGILHGCLRHHTPYNETTAWPPTNQTDHQAA</sequence>
<dbReference type="InterPro" id="IPR047650">
    <property type="entry name" value="Transpos_IS110"/>
</dbReference>
<evidence type="ECO:0000313" key="4">
    <source>
        <dbReference type="EMBL" id="MBE1609738.1"/>
    </source>
</evidence>
<evidence type="ECO:0000313" key="5">
    <source>
        <dbReference type="Proteomes" id="UP000638648"/>
    </source>
</evidence>
<accession>A0A927RN69</accession>
<comment type="caution">
    <text evidence="4">The sequence shown here is derived from an EMBL/GenBank/DDBJ whole genome shotgun (WGS) entry which is preliminary data.</text>
</comment>
<dbReference type="AlphaFoldDB" id="A0A927RN69"/>
<dbReference type="PANTHER" id="PTHR33055">
    <property type="entry name" value="TRANSPOSASE FOR INSERTION SEQUENCE ELEMENT IS1111A"/>
    <property type="match status" value="1"/>
</dbReference>
<protein>
    <submittedName>
        <fullName evidence="4">Transposase</fullName>
    </submittedName>
</protein>
<reference evidence="4" key="1">
    <citation type="submission" date="2020-10" db="EMBL/GenBank/DDBJ databases">
        <title>Sequencing the genomes of 1000 actinobacteria strains.</title>
        <authorList>
            <person name="Klenk H.-P."/>
        </authorList>
    </citation>
    <scope>NUCLEOTIDE SEQUENCE</scope>
    <source>
        <strain evidence="4">DSM 45354</strain>
    </source>
</reference>
<dbReference type="Pfam" id="PF01548">
    <property type="entry name" value="DEDD_Tnp_IS110"/>
    <property type="match status" value="1"/>
</dbReference>
<dbReference type="Proteomes" id="UP000638648">
    <property type="component" value="Unassembled WGS sequence"/>
</dbReference>
<dbReference type="EMBL" id="JADBEM010000001">
    <property type="protein sequence ID" value="MBE1609738.1"/>
    <property type="molecule type" value="Genomic_DNA"/>
</dbReference>
<gene>
    <name evidence="3" type="ORF">HEB94_004168</name>
    <name evidence="4" type="ORF">HEB94_006586</name>
</gene>
<dbReference type="RefSeq" id="WP_192751286.1">
    <property type="nucleotide sequence ID" value="NZ_JADBEM010000001.1"/>
</dbReference>
<dbReference type="InterPro" id="IPR002525">
    <property type="entry name" value="Transp_IS110-like_N"/>
</dbReference>
<dbReference type="NCBIfam" id="NF033542">
    <property type="entry name" value="transpos_IS110"/>
    <property type="match status" value="1"/>
</dbReference>
<dbReference type="EMBL" id="JADBEM010000001">
    <property type="protein sequence ID" value="MBE1607320.1"/>
    <property type="molecule type" value="Genomic_DNA"/>
</dbReference>
<dbReference type="GO" id="GO:0003677">
    <property type="term" value="F:DNA binding"/>
    <property type="evidence" value="ECO:0007669"/>
    <property type="project" value="InterPro"/>
</dbReference>
<evidence type="ECO:0000259" key="2">
    <source>
        <dbReference type="Pfam" id="PF02371"/>
    </source>
</evidence>
<proteinExistence type="predicted"/>
<keyword evidence="5" id="KW-1185">Reference proteome</keyword>
<dbReference type="GO" id="GO:0004803">
    <property type="term" value="F:transposase activity"/>
    <property type="evidence" value="ECO:0007669"/>
    <property type="project" value="InterPro"/>
</dbReference>
<evidence type="ECO:0000313" key="3">
    <source>
        <dbReference type="EMBL" id="MBE1607320.1"/>
    </source>
</evidence>
<dbReference type="PANTHER" id="PTHR33055:SF3">
    <property type="entry name" value="PUTATIVE TRANSPOSASE FOR IS117-RELATED"/>
    <property type="match status" value="1"/>
</dbReference>
<organism evidence="4 5">
    <name type="scientific">Actinopolymorpha pittospori</name>
    <dbReference type="NCBI Taxonomy" id="648752"/>
    <lineage>
        <taxon>Bacteria</taxon>
        <taxon>Bacillati</taxon>
        <taxon>Actinomycetota</taxon>
        <taxon>Actinomycetes</taxon>
        <taxon>Propionibacteriales</taxon>
        <taxon>Actinopolymorphaceae</taxon>
        <taxon>Actinopolymorpha</taxon>
    </lineage>
</organism>
<feature type="domain" description="Transposase IS116/IS110/IS902 C-terminal" evidence="2">
    <location>
        <begin position="276"/>
        <end position="357"/>
    </location>
</feature>
<name>A0A927RN69_9ACTN</name>
<dbReference type="InterPro" id="IPR003346">
    <property type="entry name" value="Transposase_20"/>
</dbReference>